<dbReference type="Pfam" id="PF03781">
    <property type="entry name" value="FGE-sulfatase"/>
    <property type="match status" value="1"/>
</dbReference>
<name>A0A1T4XS77_9GAMM</name>
<dbReference type="InterPro" id="IPR042095">
    <property type="entry name" value="SUMF_sf"/>
</dbReference>
<dbReference type="PANTHER" id="PTHR23150">
    <property type="entry name" value="SULFATASE MODIFYING FACTOR 1, 2"/>
    <property type="match status" value="1"/>
</dbReference>
<dbReference type="GO" id="GO:0120147">
    <property type="term" value="F:formylglycine-generating oxidase activity"/>
    <property type="evidence" value="ECO:0007669"/>
    <property type="project" value="TreeGrafter"/>
</dbReference>
<evidence type="ECO:0000259" key="1">
    <source>
        <dbReference type="Pfam" id="PF03781"/>
    </source>
</evidence>
<dbReference type="AlphaFoldDB" id="A0A1T4XS77"/>
<dbReference type="InterPro" id="IPR005532">
    <property type="entry name" value="SUMF_dom"/>
</dbReference>
<protein>
    <submittedName>
        <fullName evidence="2">Formylglycine-generating enzyme, required for sulfatase activity, contains SUMF1/FGE domain</fullName>
    </submittedName>
</protein>
<dbReference type="OrthoDB" id="9768004at2"/>
<gene>
    <name evidence="2" type="ORF">SAMN02745130_03372</name>
</gene>
<accession>A0A1T4XS77</accession>
<reference evidence="2 3" key="1">
    <citation type="submission" date="2017-02" db="EMBL/GenBank/DDBJ databases">
        <authorList>
            <person name="Peterson S.W."/>
        </authorList>
    </citation>
    <scope>NUCLEOTIDE SEQUENCE [LARGE SCALE GENOMIC DNA]</scope>
    <source>
        <strain evidence="2 3">ATCC 49788</strain>
    </source>
</reference>
<dbReference type="SUPFAM" id="SSF56436">
    <property type="entry name" value="C-type lectin-like"/>
    <property type="match status" value="1"/>
</dbReference>
<dbReference type="PANTHER" id="PTHR23150:SF35">
    <property type="entry name" value="BLL6746 PROTEIN"/>
    <property type="match status" value="1"/>
</dbReference>
<dbReference type="STRING" id="92487.SAMN02745130_03372"/>
<dbReference type="EMBL" id="FUYB01000022">
    <property type="protein sequence ID" value="SKA92420.1"/>
    <property type="molecule type" value="Genomic_DNA"/>
</dbReference>
<organism evidence="2 3">
    <name type="scientific">Thiothrix eikelboomii</name>
    <dbReference type="NCBI Taxonomy" id="92487"/>
    <lineage>
        <taxon>Bacteria</taxon>
        <taxon>Pseudomonadati</taxon>
        <taxon>Pseudomonadota</taxon>
        <taxon>Gammaproteobacteria</taxon>
        <taxon>Thiotrichales</taxon>
        <taxon>Thiotrichaceae</taxon>
        <taxon>Thiothrix</taxon>
    </lineage>
</organism>
<dbReference type="Proteomes" id="UP000190460">
    <property type="component" value="Unassembled WGS sequence"/>
</dbReference>
<dbReference type="Gene3D" id="3.90.1580.10">
    <property type="entry name" value="paralog of FGE (formylglycine-generating enzyme)"/>
    <property type="match status" value="1"/>
</dbReference>
<sequence length="295" mass="34074">MEALDLVTSSLPFVQALDTQQLKTLQNQTAGQYGLTTFFQDQLKSGLNGPKLAVIPAGQFEMGSTQTEFGHRREEYPQHMIRLDYDFAIGQLPIMAEEFELFRTATEWQKRPELIWHQGRYPVINIRMSDIKLYLNWLSEQTGYRYRLPTEPEWEYAARAGTTTPFCYGSTVSCKEVNFNPIFPYQEAAEKKRWYLPRCIPSVSASEVGLREPNQWGLYEVHGNVWEFTSTHWTPSHLGAYRDGSPSHHGNPYWYVTKGGSWFDPAVLARSAARKKRYLDELDTNLGFRVVRELA</sequence>
<dbReference type="InterPro" id="IPR016187">
    <property type="entry name" value="CTDL_fold"/>
</dbReference>
<keyword evidence="3" id="KW-1185">Reference proteome</keyword>
<evidence type="ECO:0000313" key="2">
    <source>
        <dbReference type="EMBL" id="SKA92420.1"/>
    </source>
</evidence>
<proteinExistence type="predicted"/>
<evidence type="ECO:0000313" key="3">
    <source>
        <dbReference type="Proteomes" id="UP000190460"/>
    </source>
</evidence>
<dbReference type="InterPro" id="IPR051043">
    <property type="entry name" value="Sulfatase_Mod_Factor_Kinase"/>
</dbReference>
<feature type="domain" description="Sulfatase-modifying factor enzyme-like" evidence="1">
    <location>
        <begin position="50"/>
        <end position="292"/>
    </location>
</feature>
<dbReference type="RefSeq" id="WP_078923816.1">
    <property type="nucleotide sequence ID" value="NZ_FUYB01000022.1"/>
</dbReference>